<organism evidence="1 2">
    <name type="scientific">Aminirod propionatiphilus</name>
    <dbReference type="NCBI Taxonomy" id="3415223"/>
    <lineage>
        <taxon>Bacteria</taxon>
        <taxon>Thermotogati</taxon>
        <taxon>Synergistota</taxon>
        <taxon>Synergistia</taxon>
        <taxon>Synergistales</taxon>
        <taxon>Aminiphilaceae</taxon>
        <taxon>Aminirod</taxon>
    </lineage>
</organism>
<name>A0ACD1DXT9_9BACT</name>
<evidence type="ECO:0000313" key="2">
    <source>
        <dbReference type="Proteomes" id="UP000682204"/>
    </source>
</evidence>
<reference evidence="1" key="1">
    <citation type="submission" date="2021-05" db="EMBL/GenBank/DDBJ databases">
        <title>An isolated secondary fermenter in methanogenic hydrocarbon-degrading communities.</title>
        <authorList>
            <person name="Liu Y.-F."/>
            <person name="Liu Z.-l."/>
        </authorList>
    </citation>
    <scope>NUCLEOTIDE SEQUENCE</scope>
    <source>
        <strain evidence="1">L-13</strain>
    </source>
</reference>
<dbReference type="EMBL" id="CP074691">
    <property type="protein sequence ID" value="QVL37001.1"/>
    <property type="molecule type" value="Genomic_DNA"/>
</dbReference>
<sequence length="221" mass="25448">MTKRVIAFVDGFNLYHSMDNNAALHRYKWLNLHELISQFLPSTETLQETRYFTAYATWNPQKVGRHKHYVALLERFGVRAIFGQFIEKDKTSLVPCTNPCQQGNKPNICGKTYKTHEEKLTDVNIAVDMLRVCIRNECESIYLISGDNDLVPSLKAIQELFPSIGICVLLPINSKAKRLMSICTQCGFRYARIKEEHLKKARFSDPTEVDGQTFSCPPNWR</sequence>
<protein>
    <submittedName>
        <fullName evidence="1">NYN domain-containing protein</fullName>
    </submittedName>
</protein>
<evidence type="ECO:0000313" key="1">
    <source>
        <dbReference type="EMBL" id="QVL37001.1"/>
    </source>
</evidence>
<accession>A0ACD1DXT9</accession>
<dbReference type="Proteomes" id="UP000682204">
    <property type="component" value="Chromosome"/>
</dbReference>
<keyword evidence="2" id="KW-1185">Reference proteome</keyword>
<proteinExistence type="predicted"/>
<gene>
    <name evidence="1" type="ORF">KIH16_04330</name>
</gene>